<sequence>ATRLRRTYTSDTFETLPYAFAEDVMDRERDVSDSIINPEADAAALITRRLKLAREVRINTQVMTSGNWTTTSAVTTKWNTADGTSVVIEQDINVAKEVIHKQVGIMPNTIVIPFHISLWAAQDPKIRDLIKHTQSDLLVNGSLPPVLFGLNVIIPLSLNNEADPGVATESIDRLWDDNSVWVGYVNPNTSPNKGELSSLYTFRFPVGGNLDVAISRYRDDSIRATVVEGEMEEVSKVISAGAGYVLTGAFA</sequence>
<comment type="caution">
    <text evidence="1">The sequence shown here is derived from an EMBL/GenBank/DDBJ whole genome shotgun (WGS) entry which is preliminary data.</text>
</comment>
<dbReference type="InterPro" id="IPR053738">
    <property type="entry name" value="Lambda_capsid_assembly"/>
</dbReference>
<organism evidence="1">
    <name type="scientific">marine sediment metagenome</name>
    <dbReference type="NCBI Taxonomy" id="412755"/>
    <lineage>
        <taxon>unclassified sequences</taxon>
        <taxon>metagenomes</taxon>
        <taxon>ecological metagenomes</taxon>
    </lineage>
</organism>
<dbReference type="AlphaFoldDB" id="A0A0F9L9N6"/>
<protein>
    <submittedName>
        <fullName evidence="1">Uncharacterized protein</fullName>
    </submittedName>
</protein>
<proteinExistence type="predicted"/>
<name>A0A0F9L9N6_9ZZZZ</name>
<gene>
    <name evidence="1" type="ORF">LCGC14_1605940</name>
</gene>
<feature type="non-terminal residue" evidence="1">
    <location>
        <position position="1"/>
    </location>
</feature>
<reference evidence="1" key="1">
    <citation type="journal article" date="2015" name="Nature">
        <title>Complex archaea that bridge the gap between prokaryotes and eukaryotes.</title>
        <authorList>
            <person name="Spang A."/>
            <person name="Saw J.H."/>
            <person name="Jorgensen S.L."/>
            <person name="Zaremba-Niedzwiedzka K."/>
            <person name="Martijn J."/>
            <person name="Lind A.E."/>
            <person name="van Eijk R."/>
            <person name="Schleper C."/>
            <person name="Guy L."/>
            <person name="Ettema T.J."/>
        </authorList>
    </citation>
    <scope>NUCLEOTIDE SEQUENCE</scope>
</reference>
<dbReference type="EMBL" id="LAZR01012942">
    <property type="protein sequence ID" value="KKM24350.1"/>
    <property type="molecule type" value="Genomic_DNA"/>
</dbReference>
<accession>A0A0F9L9N6</accession>
<dbReference type="Gene3D" id="3.90.1690.10">
    <property type="entry name" value="phage-related protein like domain"/>
    <property type="match status" value="1"/>
</dbReference>
<evidence type="ECO:0000313" key="1">
    <source>
        <dbReference type="EMBL" id="KKM24350.1"/>
    </source>
</evidence>